<accession>A0A914NT41</accession>
<sequence length="229" mass="26554">MTIYISCCSSFNSRRSSSLCFCSFTKFDMDPCLKFFYFSTSSVAYIKLFDIISQKLFTEFGDHGIQKNWHFDNQLAAINGCKSIFIEDIVEGSEQKTSNFAKLWHEHLNSLFFGKHPGLNRFIRTMREELSRAGLQAERIFRPPDFITSINLDNIEAVNNVSYIKEEENIFDYPSNNYDNYKTLNKGMKITNDKNSINVDDDHSSLHSCKFPPIHQKSRKRQNESSDGN</sequence>
<reference evidence="3" key="1">
    <citation type="submission" date="2022-11" db="UniProtKB">
        <authorList>
            <consortium name="WormBaseParasite"/>
        </authorList>
    </citation>
    <scope>IDENTIFICATION</scope>
</reference>
<protein>
    <submittedName>
        <fullName evidence="3">Uncharacterized protein</fullName>
    </submittedName>
</protein>
<evidence type="ECO:0000313" key="3">
    <source>
        <dbReference type="WBParaSite" id="Minc3s10174g43865"/>
    </source>
</evidence>
<dbReference type="Proteomes" id="UP000887563">
    <property type="component" value="Unplaced"/>
</dbReference>
<feature type="region of interest" description="Disordered" evidence="1">
    <location>
        <begin position="201"/>
        <end position="229"/>
    </location>
</feature>
<dbReference type="AlphaFoldDB" id="A0A914NT41"/>
<proteinExistence type="predicted"/>
<evidence type="ECO:0000256" key="1">
    <source>
        <dbReference type="SAM" id="MobiDB-lite"/>
    </source>
</evidence>
<name>A0A914NT41_MELIC</name>
<organism evidence="2 3">
    <name type="scientific">Meloidogyne incognita</name>
    <name type="common">Southern root-knot nematode worm</name>
    <name type="synonym">Oxyuris incognita</name>
    <dbReference type="NCBI Taxonomy" id="6306"/>
    <lineage>
        <taxon>Eukaryota</taxon>
        <taxon>Metazoa</taxon>
        <taxon>Ecdysozoa</taxon>
        <taxon>Nematoda</taxon>
        <taxon>Chromadorea</taxon>
        <taxon>Rhabditida</taxon>
        <taxon>Tylenchina</taxon>
        <taxon>Tylenchomorpha</taxon>
        <taxon>Tylenchoidea</taxon>
        <taxon>Meloidogynidae</taxon>
        <taxon>Meloidogyninae</taxon>
        <taxon>Meloidogyne</taxon>
        <taxon>Meloidogyne incognita group</taxon>
    </lineage>
</organism>
<evidence type="ECO:0000313" key="2">
    <source>
        <dbReference type="Proteomes" id="UP000887563"/>
    </source>
</evidence>
<dbReference type="WBParaSite" id="Minc3s10174g43865">
    <property type="protein sequence ID" value="Minc3s10174g43865"/>
    <property type="gene ID" value="Minc3s10174g43865"/>
</dbReference>
<keyword evidence="2" id="KW-1185">Reference proteome</keyword>